<comment type="similarity">
    <text evidence="3">Belongs to the HAD-like hydrolase superfamily. SerB family.</text>
</comment>
<evidence type="ECO:0000313" key="14">
    <source>
        <dbReference type="EMBL" id="MCP3424523.1"/>
    </source>
</evidence>
<dbReference type="PANTHER" id="PTHR43344">
    <property type="entry name" value="PHOSPHOSERINE PHOSPHATASE"/>
    <property type="match status" value="1"/>
</dbReference>
<evidence type="ECO:0000313" key="15">
    <source>
        <dbReference type="Proteomes" id="UP001139502"/>
    </source>
</evidence>
<dbReference type="CDD" id="cd07500">
    <property type="entry name" value="HAD_PSP"/>
    <property type="match status" value="1"/>
</dbReference>
<dbReference type="Gene3D" id="3.40.50.1000">
    <property type="entry name" value="HAD superfamily/HAD-like"/>
    <property type="match status" value="1"/>
</dbReference>
<sequence length="317" mass="33788">MSTQISIVALTERPSADEHAALRAHLEAAGVVVEAFTPLTFPGIDAVAPGGQEVPVEAAGPYTAVLVEGSAKESVRELRSALNPDPQVQALPGYDVVVLERPKEKDAGKKRMLIMDVDSTLIGQEAVDELAAHAGLQERVAAITERAMRGELDFQESLRERVALLEGLGEDVLERVAAALTLTPGARELIAAFKAQGHPVCVVSGGFIQILEPLARRLNLDHARANLLGVEDGRLTGEVSGQIIDADVKAASLREWAKAEDVDLDRVIAVGDGANDRFMLERAGLGVAFQAKPALRETADAQVTLRRLDAVRHFAGL</sequence>
<dbReference type="EC" id="3.1.3.3" evidence="4"/>
<evidence type="ECO:0000256" key="12">
    <source>
        <dbReference type="ARBA" id="ARBA00048523"/>
    </source>
</evidence>
<dbReference type="InterPro" id="IPR004469">
    <property type="entry name" value="PSP"/>
</dbReference>
<dbReference type="Proteomes" id="UP001139502">
    <property type="component" value="Unassembled WGS sequence"/>
</dbReference>
<feature type="active site" description="Proton donor" evidence="13">
    <location>
        <position position="118"/>
    </location>
</feature>
<gene>
    <name evidence="14" type="primary">serB</name>
    <name evidence="14" type="ORF">NBM05_00340</name>
</gene>
<comment type="catalytic activity">
    <reaction evidence="11">
        <text>O-phospho-L-serine + H2O = L-serine + phosphate</text>
        <dbReference type="Rhea" id="RHEA:21208"/>
        <dbReference type="ChEBI" id="CHEBI:15377"/>
        <dbReference type="ChEBI" id="CHEBI:33384"/>
        <dbReference type="ChEBI" id="CHEBI:43474"/>
        <dbReference type="ChEBI" id="CHEBI:57524"/>
        <dbReference type="EC" id="3.1.3.3"/>
    </reaction>
</comment>
<keyword evidence="5" id="KW-0028">Amino-acid biosynthesis</keyword>
<organism evidence="14 15">
    <name type="scientific">Rothia santali</name>
    <dbReference type="NCBI Taxonomy" id="2949643"/>
    <lineage>
        <taxon>Bacteria</taxon>
        <taxon>Bacillati</taxon>
        <taxon>Actinomycetota</taxon>
        <taxon>Actinomycetes</taxon>
        <taxon>Micrococcales</taxon>
        <taxon>Micrococcaceae</taxon>
        <taxon>Rothia</taxon>
    </lineage>
</organism>
<comment type="cofactor">
    <cofactor evidence="1">
        <name>Mg(2+)</name>
        <dbReference type="ChEBI" id="CHEBI:18420"/>
    </cofactor>
</comment>
<dbReference type="GO" id="GO:0005737">
    <property type="term" value="C:cytoplasm"/>
    <property type="evidence" value="ECO:0007669"/>
    <property type="project" value="TreeGrafter"/>
</dbReference>
<reference evidence="14" key="1">
    <citation type="submission" date="2022-06" db="EMBL/GenBank/DDBJ databases">
        <title>Rothia sp. isolated from sandalwood seedling.</title>
        <authorList>
            <person name="Tuikhar N."/>
            <person name="Kirdat K."/>
            <person name="Thorat V."/>
            <person name="Swetha P."/>
            <person name="Padma S."/>
            <person name="Sundararaj R."/>
            <person name="Yadav A."/>
        </authorList>
    </citation>
    <scope>NUCLEOTIDE SEQUENCE</scope>
    <source>
        <strain evidence="14">AR01</strain>
    </source>
</reference>
<comment type="caution">
    <text evidence="14">The sequence shown here is derived from an EMBL/GenBank/DDBJ whole genome shotgun (WGS) entry which is preliminary data.</text>
</comment>
<dbReference type="EMBL" id="JANAFB010000001">
    <property type="protein sequence ID" value="MCP3424523.1"/>
    <property type="molecule type" value="Genomic_DNA"/>
</dbReference>
<keyword evidence="7 14" id="KW-0378">Hydrolase</keyword>
<keyword evidence="6" id="KW-0479">Metal-binding</keyword>
<dbReference type="GO" id="GO:0036424">
    <property type="term" value="F:L-phosphoserine phosphatase activity"/>
    <property type="evidence" value="ECO:0007669"/>
    <property type="project" value="InterPro"/>
</dbReference>
<dbReference type="SFLD" id="SFLDS00003">
    <property type="entry name" value="Haloacid_Dehalogenase"/>
    <property type="match status" value="1"/>
</dbReference>
<evidence type="ECO:0000256" key="10">
    <source>
        <dbReference type="ARBA" id="ARBA00031693"/>
    </source>
</evidence>
<evidence type="ECO:0000256" key="5">
    <source>
        <dbReference type="ARBA" id="ARBA00022605"/>
    </source>
</evidence>
<evidence type="ECO:0000256" key="9">
    <source>
        <dbReference type="ARBA" id="ARBA00023299"/>
    </source>
</evidence>
<dbReference type="NCBIfam" id="TIGR01488">
    <property type="entry name" value="HAD-SF-IB"/>
    <property type="match status" value="1"/>
</dbReference>
<dbReference type="NCBIfam" id="TIGR00338">
    <property type="entry name" value="serB"/>
    <property type="match status" value="1"/>
</dbReference>
<dbReference type="GO" id="GO:0000287">
    <property type="term" value="F:magnesium ion binding"/>
    <property type="evidence" value="ECO:0007669"/>
    <property type="project" value="TreeGrafter"/>
</dbReference>
<keyword evidence="9" id="KW-0718">Serine biosynthesis</keyword>
<dbReference type="GO" id="GO:0006564">
    <property type="term" value="P:L-serine biosynthetic process"/>
    <property type="evidence" value="ECO:0007669"/>
    <property type="project" value="UniProtKB-KW"/>
</dbReference>
<dbReference type="InterPro" id="IPR050582">
    <property type="entry name" value="HAD-like_SerB"/>
</dbReference>
<protein>
    <recommendedName>
        <fullName evidence="4">phosphoserine phosphatase</fullName>
        <ecNumber evidence="4">3.1.3.3</ecNumber>
    </recommendedName>
    <alternativeName>
        <fullName evidence="10">O-phosphoserine phosphohydrolase</fullName>
    </alternativeName>
</protein>
<dbReference type="InterPro" id="IPR036412">
    <property type="entry name" value="HAD-like_sf"/>
</dbReference>
<evidence type="ECO:0000256" key="3">
    <source>
        <dbReference type="ARBA" id="ARBA00009184"/>
    </source>
</evidence>
<dbReference type="RefSeq" id="WP_254164143.1">
    <property type="nucleotide sequence ID" value="NZ_JANAFB010000001.1"/>
</dbReference>
<dbReference type="PANTHER" id="PTHR43344:SF2">
    <property type="entry name" value="PHOSPHOSERINE PHOSPHATASE"/>
    <property type="match status" value="1"/>
</dbReference>
<proteinExistence type="inferred from homology"/>
<accession>A0A9X2KGV2</accession>
<keyword evidence="15" id="KW-1185">Reference proteome</keyword>
<dbReference type="SUPFAM" id="SSF56784">
    <property type="entry name" value="HAD-like"/>
    <property type="match status" value="1"/>
</dbReference>
<keyword evidence="8" id="KW-0460">Magnesium</keyword>
<evidence type="ECO:0000256" key="6">
    <source>
        <dbReference type="ARBA" id="ARBA00022723"/>
    </source>
</evidence>
<dbReference type="AlphaFoldDB" id="A0A9X2KGV2"/>
<evidence type="ECO:0000256" key="7">
    <source>
        <dbReference type="ARBA" id="ARBA00022801"/>
    </source>
</evidence>
<dbReference type="SFLD" id="SFLDF00029">
    <property type="entry name" value="phosphoserine_phosphatase"/>
    <property type="match status" value="1"/>
</dbReference>
<evidence type="ECO:0000256" key="13">
    <source>
        <dbReference type="PIRSR" id="PIRSR604469-1"/>
    </source>
</evidence>
<dbReference type="InterPro" id="IPR023214">
    <property type="entry name" value="HAD_sf"/>
</dbReference>
<comment type="catalytic activity">
    <reaction evidence="12">
        <text>O-phospho-D-serine + H2O = D-serine + phosphate</text>
        <dbReference type="Rhea" id="RHEA:24873"/>
        <dbReference type="ChEBI" id="CHEBI:15377"/>
        <dbReference type="ChEBI" id="CHEBI:35247"/>
        <dbReference type="ChEBI" id="CHEBI:43474"/>
        <dbReference type="ChEBI" id="CHEBI:58680"/>
        <dbReference type="EC" id="3.1.3.3"/>
    </reaction>
</comment>
<evidence type="ECO:0000256" key="1">
    <source>
        <dbReference type="ARBA" id="ARBA00001946"/>
    </source>
</evidence>
<dbReference type="SFLD" id="SFLDG01136">
    <property type="entry name" value="C1.6:_Phosphoserine_Phosphatas"/>
    <property type="match status" value="1"/>
</dbReference>
<feature type="active site" description="Nucleophile" evidence="13">
    <location>
        <position position="116"/>
    </location>
</feature>
<dbReference type="SFLD" id="SFLDG01137">
    <property type="entry name" value="C1.6.1:_Phosphoserine_Phosphat"/>
    <property type="match status" value="1"/>
</dbReference>
<comment type="pathway">
    <text evidence="2">Amino-acid biosynthesis; L-serine biosynthesis; L-serine from 3-phospho-D-glycerate: step 3/3.</text>
</comment>
<evidence type="ECO:0000256" key="8">
    <source>
        <dbReference type="ARBA" id="ARBA00022842"/>
    </source>
</evidence>
<evidence type="ECO:0000256" key="2">
    <source>
        <dbReference type="ARBA" id="ARBA00005135"/>
    </source>
</evidence>
<dbReference type="Pfam" id="PF12710">
    <property type="entry name" value="HAD"/>
    <property type="match status" value="1"/>
</dbReference>
<evidence type="ECO:0000256" key="11">
    <source>
        <dbReference type="ARBA" id="ARBA00048138"/>
    </source>
</evidence>
<name>A0A9X2KGV2_9MICC</name>
<evidence type="ECO:0000256" key="4">
    <source>
        <dbReference type="ARBA" id="ARBA00012640"/>
    </source>
</evidence>